<dbReference type="EMBL" id="LDUG01000048">
    <property type="protein sequence ID" value="KVW93332.1"/>
    <property type="molecule type" value="Genomic_DNA"/>
</dbReference>
<proteinExistence type="predicted"/>
<dbReference type="Proteomes" id="UP000064243">
    <property type="component" value="Unassembled WGS sequence"/>
</dbReference>
<comment type="caution">
    <text evidence="1">The sequence shown here is derived from an EMBL/GenBank/DDBJ whole genome shotgun (WGS) entry which is preliminary data.</text>
</comment>
<accession>A0A125BBS8</accession>
<organism evidence="1 2">
    <name type="scientific">Thiobacillus denitrificans</name>
    <dbReference type="NCBI Taxonomy" id="36861"/>
    <lineage>
        <taxon>Bacteria</taxon>
        <taxon>Pseudomonadati</taxon>
        <taxon>Pseudomonadota</taxon>
        <taxon>Betaproteobacteria</taxon>
        <taxon>Nitrosomonadales</taxon>
        <taxon>Thiobacillaceae</taxon>
        <taxon>Thiobacillus</taxon>
    </lineage>
</organism>
<reference evidence="1 2" key="1">
    <citation type="journal article" date="2015" name="Appl. Environ. Microbiol.">
        <title>Aerobic and Anaerobic Thiosulfate Oxidation by a Cold-Adapted, Subglacial Chemoautotroph.</title>
        <authorList>
            <person name="Harrold Z.R."/>
            <person name="Skidmore M.L."/>
            <person name="Hamilton T.L."/>
            <person name="Desch L."/>
            <person name="Amada K."/>
            <person name="van Gelder W."/>
            <person name="Glover K."/>
            <person name="Roden E.E."/>
            <person name="Boyd E.S."/>
        </authorList>
    </citation>
    <scope>NUCLEOTIDE SEQUENCE [LARGE SCALE GENOMIC DNA]</scope>
    <source>
        <strain evidence="1 2">RG</strain>
    </source>
</reference>
<dbReference type="PATRIC" id="fig|36861.3.peg.2713"/>
<dbReference type="OrthoDB" id="8455288at2"/>
<gene>
    <name evidence="1" type="ORF">ABW22_14460</name>
</gene>
<dbReference type="RefSeq" id="WP_059758249.1">
    <property type="nucleotide sequence ID" value="NZ_LDUG01000048.1"/>
</dbReference>
<dbReference type="AlphaFoldDB" id="A0A125BBS8"/>
<sequence length="64" mass="7449">MKLISYESVLRKLGGDEGPCQRTVERMVDRGEFVQPVQVAPRRLMFIEDEVDAWIKQRQRKGTA</sequence>
<name>A0A125BBS8_THIDE</name>
<evidence type="ECO:0000313" key="1">
    <source>
        <dbReference type="EMBL" id="KVW93332.1"/>
    </source>
</evidence>
<evidence type="ECO:0000313" key="2">
    <source>
        <dbReference type="Proteomes" id="UP000064243"/>
    </source>
</evidence>
<protein>
    <submittedName>
        <fullName evidence="1">Uncharacterized protein</fullName>
    </submittedName>
</protein>
<keyword evidence="2" id="KW-1185">Reference proteome</keyword>